<reference evidence="1" key="1">
    <citation type="submission" date="2021-05" db="EMBL/GenBank/DDBJ databases">
        <authorList>
            <person name="Alioto T."/>
            <person name="Alioto T."/>
            <person name="Gomez Garrido J."/>
        </authorList>
    </citation>
    <scope>NUCLEOTIDE SEQUENCE</scope>
</reference>
<organism evidence="1">
    <name type="scientific">Cacopsylla melanoneura</name>
    <dbReference type="NCBI Taxonomy" id="428564"/>
    <lineage>
        <taxon>Eukaryota</taxon>
        <taxon>Metazoa</taxon>
        <taxon>Ecdysozoa</taxon>
        <taxon>Arthropoda</taxon>
        <taxon>Hexapoda</taxon>
        <taxon>Insecta</taxon>
        <taxon>Pterygota</taxon>
        <taxon>Neoptera</taxon>
        <taxon>Paraneoptera</taxon>
        <taxon>Hemiptera</taxon>
        <taxon>Sternorrhyncha</taxon>
        <taxon>Psylloidea</taxon>
        <taxon>Psyllidae</taxon>
        <taxon>Psyllinae</taxon>
        <taxon>Cacopsylla</taxon>
    </lineage>
</organism>
<protein>
    <submittedName>
        <fullName evidence="1">Uncharacterized protein</fullName>
    </submittedName>
</protein>
<dbReference type="AlphaFoldDB" id="A0A8D9F9P8"/>
<proteinExistence type="predicted"/>
<sequence>MNTFAQYYIVVMVKKPADAVQNAANHRTALVRFEENRSAPKSAVRIFNGKKKNAATVKTARCSAIQRKNKQKIINDGKIALGTFVQQNPVCWIHNLEVGGSSPASCRI</sequence>
<evidence type="ECO:0000313" key="1">
    <source>
        <dbReference type="EMBL" id="CAG6780420.1"/>
    </source>
</evidence>
<accession>A0A8D9F9P8</accession>
<name>A0A8D9F9P8_9HEMI</name>
<dbReference type="EMBL" id="HBUF01618294">
    <property type="protein sequence ID" value="CAG6780420.1"/>
    <property type="molecule type" value="Transcribed_RNA"/>
</dbReference>